<organism evidence="1 2">
    <name type="scientific">Paenibacillus anaericanus</name>
    <dbReference type="NCBI Taxonomy" id="170367"/>
    <lineage>
        <taxon>Bacteria</taxon>
        <taxon>Bacillati</taxon>
        <taxon>Bacillota</taxon>
        <taxon>Bacilli</taxon>
        <taxon>Bacillales</taxon>
        <taxon>Paenibacillaceae</taxon>
        <taxon>Paenibacillus</taxon>
    </lineage>
</organism>
<dbReference type="Gene3D" id="3.30.870.10">
    <property type="entry name" value="Endonuclease Chain A"/>
    <property type="match status" value="1"/>
</dbReference>
<reference evidence="1 2" key="1">
    <citation type="submission" date="2018-12" db="EMBL/GenBank/DDBJ databases">
        <authorList>
            <person name="Sun L."/>
            <person name="Chen Z."/>
        </authorList>
    </citation>
    <scope>NUCLEOTIDE SEQUENCE [LARGE SCALE GENOMIC DNA]</scope>
    <source>
        <strain evidence="1 2">DSM 15890</strain>
    </source>
</reference>
<comment type="caution">
    <text evidence="1">The sequence shown here is derived from an EMBL/GenBank/DDBJ whole genome shotgun (WGS) entry which is preliminary data.</text>
</comment>
<dbReference type="RefSeq" id="WP_127195016.1">
    <property type="nucleotide sequence ID" value="NZ_RZNY01000046.1"/>
</dbReference>
<dbReference type="SUPFAM" id="SSF56024">
    <property type="entry name" value="Phospholipase D/nuclease"/>
    <property type="match status" value="1"/>
</dbReference>
<proteinExistence type="predicted"/>
<dbReference type="AlphaFoldDB" id="A0A3S1BH50"/>
<protein>
    <submittedName>
        <fullName evidence="1">Uncharacterized protein</fullName>
    </submittedName>
</protein>
<evidence type="ECO:0000313" key="1">
    <source>
        <dbReference type="EMBL" id="RUT39400.1"/>
    </source>
</evidence>
<keyword evidence="2" id="KW-1185">Reference proteome</keyword>
<dbReference type="EMBL" id="RZNY01000046">
    <property type="protein sequence ID" value="RUT39400.1"/>
    <property type="molecule type" value="Genomic_DNA"/>
</dbReference>
<accession>A0A3S1BH50</accession>
<sequence length="367" mass="41404">MIQTIIAQGIQDDVTFENHIRELLSDPTVVSAKALIAFATLNGILAIGAASSGELNNYITRNANELKWIIGIDSITTADALRTLKEIDDIHENVYIRAFESTSGLFHPKMFLFKRADGTGTVLVGSNNLTSGGLKINTEISVRLDGLSSLEVSNWETVWDSTNNKQSSIKIITDELLVKIQEIRKKERSARRITRNQGNTISVIEDNDIDHVDPLINNRTILIRQVPKAGDRVHQVHFTLDIARIYFHFVNTTDTRQIRLQQLQPNSVPRPIEQRRLVLSPRNMNAKIEVGGARVLLNNYPTNGQRPILVFEEINPDFFRYMLLLPGDDGFSELNNHLSRTPVHGNALAYDILNIDNLIHIWSNYPI</sequence>
<gene>
    <name evidence="1" type="ORF">EJP82_26230</name>
</gene>
<dbReference type="OrthoDB" id="9802848at2"/>
<name>A0A3S1BH50_9BACL</name>
<evidence type="ECO:0000313" key="2">
    <source>
        <dbReference type="Proteomes" id="UP000279446"/>
    </source>
</evidence>
<dbReference type="Proteomes" id="UP000279446">
    <property type="component" value="Unassembled WGS sequence"/>
</dbReference>